<comment type="caution">
    <text evidence="1">The sequence shown here is derived from an EMBL/GenBank/DDBJ whole genome shotgun (WGS) entry which is preliminary data.</text>
</comment>
<dbReference type="AlphaFoldDB" id="A0A2W5K6Q8"/>
<evidence type="ECO:0000313" key="2">
    <source>
        <dbReference type="Proteomes" id="UP000249046"/>
    </source>
</evidence>
<organism evidence="1 2">
    <name type="scientific">Rhodanobacter denitrificans</name>
    <dbReference type="NCBI Taxonomy" id="666685"/>
    <lineage>
        <taxon>Bacteria</taxon>
        <taxon>Pseudomonadati</taxon>
        <taxon>Pseudomonadota</taxon>
        <taxon>Gammaproteobacteria</taxon>
        <taxon>Lysobacterales</taxon>
        <taxon>Rhodanobacteraceae</taxon>
        <taxon>Rhodanobacter</taxon>
    </lineage>
</organism>
<evidence type="ECO:0000313" key="1">
    <source>
        <dbReference type="EMBL" id="PZQ12866.1"/>
    </source>
</evidence>
<dbReference type="Proteomes" id="UP000249046">
    <property type="component" value="Unassembled WGS sequence"/>
</dbReference>
<proteinExistence type="predicted"/>
<gene>
    <name evidence="1" type="ORF">DI564_12540</name>
</gene>
<accession>A0A2W5K6Q8</accession>
<sequence>MITSDLFYPAFDAGLAAAGLPASFRRRRGKPSKYDCVLPDETLEFRFQINPKASAIPHQPGQFRPSITAPDRVSDRDDATVSWYQYADEAMIAAFLAQQARVRDHVAAQTEFEVDIWREQRDVSLRTMQSFIDLGLRAAWPDSGLYYLDESDAHAWGRLIGAQLPTWIERYTARPETLDAYMWRVHWGGQPA</sequence>
<name>A0A2W5K6Q8_9GAMM</name>
<dbReference type="EMBL" id="QFPO01000011">
    <property type="protein sequence ID" value="PZQ12866.1"/>
    <property type="molecule type" value="Genomic_DNA"/>
</dbReference>
<reference evidence="1 2" key="1">
    <citation type="submission" date="2017-08" db="EMBL/GenBank/DDBJ databases">
        <title>Infants hospitalized years apart are colonized by the same room-sourced microbial strains.</title>
        <authorList>
            <person name="Brooks B."/>
            <person name="Olm M.R."/>
            <person name="Firek B.A."/>
            <person name="Baker R."/>
            <person name="Thomas B.C."/>
            <person name="Morowitz M.J."/>
            <person name="Banfield J.F."/>
        </authorList>
    </citation>
    <scope>NUCLEOTIDE SEQUENCE [LARGE SCALE GENOMIC DNA]</scope>
    <source>
        <strain evidence="1">S2_005_003_R2_42</strain>
    </source>
</reference>
<protein>
    <submittedName>
        <fullName evidence="1">Uncharacterized protein</fullName>
    </submittedName>
</protein>